<dbReference type="PROSITE" id="PS51077">
    <property type="entry name" value="HTH_ICLR"/>
    <property type="match status" value="1"/>
</dbReference>
<sequence>MPKVRAIERAMMVLRAFRPQHPKMSLTEIAQATGLDKATTTRILGTLMACDMVVHDTVSRRYWLGFDILSLAASVPGQHDLHQIADPILRDVSIRTECLTFLATYGKEGAVCIARAVIDPPVQVQLWNIGEVRPYNQGAGPKLLLAHMPADQRAAYLATDLPSANPTTITDPRELARMVDEMRGQDTAFSRDDIIEGLSAQAQTIRDQDGAVTAVISVVGLNPLFSDEGRGTIGAALAEAAELLSRRLSISGLL</sequence>
<gene>
    <name evidence="6" type="ORF">BOO69_02910</name>
</gene>
<evidence type="ECO:0000256" key="2">
    <source>
        <dbReference type="ARBA" id="ARBA00023125"/>
    </source>
</evidence>
<keyword evidence="3" id="KW-0804">Transcription</keyword>
<dbReference type="EMBL" id="CP018076">
    <property type="protein sequence ID" value="APE42483.1"/>
    <property type="molecule type" value="Genomic_DNA"/>
</dbReference>
<dbReference type="InterPro" id="IPR014757">
    <property type="entry name" value="Tscrpt_reg_IclR_C"/>
</dbReference>
<dbReference type="Pfam" id="PF09339">
    <property type="entry name" value="HTH_IclR"/>
    <property type="match status" value="1"/>
</dbReference>
<dbReference type="Gene3D" id="1.10.10.10">
    <property type="entry name" value="Winged helix-like DNA-binding domain superfamily/Winged helix DNA-binding domain"/>
    <property type="match status" value="1"/>
</dbReference>
<dbReference type="KEGG" id="suam:BOO69_02910"/>
<reference evidence="6 7" key="1">
    <citation type="submission" date="2016-11" db="EMBL/GenBank/DDBJ databases">
        <title>Complete genome sequence of Sulfitobacter sp. AM1-D1, a toxic bacteria associated with marine dinoflagellate Alexandrium minutum in East China Sea.</title>
        <authorList>
            <person name="Yang Q."/>
            <person name="Zhang X."/>
            <person name="Tian X."/>
        </authorList>
    </citation>
    <scope>NUCLEOTIDE SEQUENCE [LARGE SCALE GENOMIC DNA]</scope>
    <source>
        <strain evidence="6 7">AM1-D1</strain>
    </source>
</reference>
<evidence type="ECO:0000259" key="4">
    <source>
        <dbReference type="PROSITE" id="PS51077"/>
    </source>
</evidence>
<dbReference type="GO" id="GO:0003677">
    <property type="term" value="F:DNA binding"/>
    <property type="evidence" value="ECO:0007669"/>
    <property type="project" value="UniProtKB-KW"/>
</dbReference>
<protein>
    <recommendedName>
        <fullName evidence="8">IclR family transcriptional regulator</fullName>
    </recommendedName>
</protein>
<dbReference type="PANTHER" id="PTHR30136:SF8">
    <property type="entry name" value="TRANSCRIPTIONAL REGULATORY PROTEIN"/>
    <property type="match status" value="1"/>
</dbReference>
<dbReference type="RefSeq" id="WP_071970148.1">
    <property type="nucleotide sequence ID" value="NZ_CP018076.1"/>
</dbReference>
<dbReference type="InterPro" id="IPR005471">
    <property type="entry name" value="Tscrpt_reg_IclR_N"/>
</dbReference>
<organism evidence="6 7">
    <name type="scientific">Sulfitobacter alexandrii</name>
    <dbReference type="NCBI Taxonomy" id="1917485"/>
    <lineage>
        <taxon>Bacteria</taxon>
        <taxon>Pseudomonadati</taxon>
        <taxon>Pseudomonadota</taxon>
        <taxon>Alphaproteobacteria</taxon>
        <taxon>Rhodobacterales</taxon>
        <taxon>Roseobacteraceae</taxon>
        <taxon>Sulfitobacter</taxon>
    </lineage>
</organism>
<evidence type="ECO:0000259" key="5">
    <source>
        <dbReference type="PROSITE" id="PS51078"/>
    </source>
</evidence>
<dbReference type="Pfam" id="PF01614">
    <property type="entry name" value="IclR_C"/>
    <property type="match status" value="1"/>
</dbReference>
<proteinExistence type="predicted"/>
<keyword evidence="1" id="KW-0805">Transcription regulation</keyword>
<evidence type="ECO:0000256" key="3">
    <source>
        <dbReference type="ARBA" id="ARBA00023163"/>
    </source>
</evidence>
<dbReference type="STRING" id="1917485.BOO69_02910"/>
<dbReference type="PROSITE" id="PS51078">
    <property type="entry name" value="ICLR_ED"/>
    <property type="match status" value="1"/>
</dbReference>
<keyword evidence="2" id="KW-0238">DNA-binding</keyword>
<dbReference type="InterPro" id="IPR036390">
    <property type="entry name" value="WH_DNA-bd_sf"/>
</dbReference>
<dbReference type="SUPFAM" id="SSF46785">
    <property type="entry name" value="Winged helix' DNA-binding domain"/>
    <property type="match status" value="1"/>
</dbReference>
<dbReference type="GO" id="GO:0003700">
    <property type="term" value="F:DNA-binding transcription factor activity"/>
    <property type="evidence" value="ECO:0007669"/>
    <property type="project" value="TreeGrafter"/>
</dbReference>
<keyword evidence="7" id="KW-1185">Reference proteome</keyword>
<dbReference type="GO" id="GO:0045892">
    <property type="term" value="P:negative regulation of DNA-templated transcription"/>
    <property type="evidence" value="ECO:0007669"/>
    <property type="project" value="TreeGrafter"/>
</dbReference>
<evidence type="ECO:0000256" key="1">
    <source>
        <dbReference type="ARBA" id="ARBA00023015"/>
    </source>
</evidence>
<dbReference type="AlphaFoldDB" id="A0A1J0WDV3"/>
<dbReference type="PANTHER" id="PTHR30136">
    <property type="entry name" value="HELIX-TURN-HELIX TRANSCRIPTIONAL REGULATOR, ICLR FAMILY"/>
    <property type="match status" value="1"/>
</dbReference>
<feature type="domain" description="IclR-ED" evidence="5">
    <location>
        <begin position="67"/>
        <end position="250"/>
    </location>
</feature>
<dbReference type="SUPFAM" id="SSF55781">
    <property type="entry name" value="GAF domain-like"/>
    <property type="match status" value="1"/>
</dbReference>
<dbReference type="InterPro" id="IPR029016">
    <property type="entry name" value="GAF-like_dom_sf"/>
</dbReference>
<evidence type="ECO:0008006" key="8">
    <source>
        <dbReference type="Google" id="ProtNLM"/>
    </source>
</evidence>
<dbReference type="InterPro" id="IPR036388">
    <property type="entry name" value="WH-like_DNA-bd_sf"/>
</dbReference>
<dbReference type="InterPro" id="IPR050707">
    <property type="entry name" value="HTH_MetabolicPath_Reg"/>
</dbReference>
<accession>A0A1J0WDV3</accession>
<dbReference type="Gene3D" id="3.30.450.40">
    <property type="match status" value="1"/>
</dbReference>
<name>A0A1J0WDV3_9RHOB</name>
<evidence type="ECO:0000313" key="7">
    <source>
        <dbReference type="Proteomes" id="UP000181897"/>
    </source>
</evidence>
<feature type="domain" description="HTH iclR-type" evidence="4">
    <location>
        <begin position="4"/>
        <end position="66"/>
    </location>
</feature>
<dbReference type="Proteomes" id="UP000181897">
    <property type="component" value="Chromosome"/>
</dbReference>
<dbReference type="SMART" id="SM00346">
    <property type="entry name" value="HTH_ICLR"/>
    <property type="match status" value="1"/>
</dbReference>
<evidence type="ECO:0000313" key="6">
    <source>
        <dbReference type="EMBL" id="APE42483.1"/>
    </source>
</evidence>